<comment type="cofactor">
    <cofactor evidence="2">
        <name>[7Fe-Mo-9S-C-homocitryl] cluster</name>
        <dbReference type="ChEBI" id="CHEBI:30409"/>
    </cofactor>
</comment>
<dbReference type="GO" id="GO:0051536">
    <property type="term" value="F:iron-sulfur cluster binding"/>
    <property type="evidence" value="ECO:0007669"/>
    <property type="project" value="UniProtKB-KW"/>
</dbReference>
<dbReference type="SUPFAM" id="SSF53807">
    <property type="entry name" value="Helical backbone' metal receptor"/>
    <property type="match status" value="1"/>
</dbReference>
<organism evidence="18 19">
    <name type="scientific">Syntrophobacter fumaroxidans (strain DSM 10017 / MPOB)</name>
    <dbReference type="NCBI Taxonomy" id="335543"/>
    <lineage>
        <taxon>Bacteria</taxon>
        <taxon>Pseudomonadati</taxon>
        <taxon>Thermodesulfobacteriota</taxon>
        <taxon>Syntrophobacteria</taxon>
        <taxon>Syntrophobacterales</taxon>
        <taxon>Syntrophobacteraceae</taxon>
        <taxon>Syntrophobacter</taxon>
    </lineage>
</organism>
<keyword evidence="6" id="KW-0500">Molybdenum</keyword>
<accession>A0LH08</accession>
<evidence type="ECO:0000256" key="15">
    <source>
        <dbReference type="RuleBase" id="RU004021"/>
    </source>
</evidence>
<evidence type="ECO:0000256" key="3">
    <source>
        <dbReference type="ARBA" id="ARBA00002621"/>
    </source>
</evidence>
<dbReference type="PROSITE" id="PS00090">
    <property type="entry name" value="NITROGENASE_1_2"/>
    <property type="match status" value="1"/>
</dbReference>
<keyword evidence="7 16" id="KW-0479">Metal-binding</keyword>
<dbReference type="Gene3D" id="3.40.50.12380">
    <property type="entry name" value="Nitrogenase MoFe cofactor biosynthesis protein NifE, C-terminal"/>
    <property type="match status" value="1"/>
</dbReference>
<comment type="catalytic activity">
    <reaction evidence="14 16">
        <text>N2 + 8 reduced [2Fe-2S]-[ferredoxin] + 16 ATP + 16 H2O = H2 + 8 oxidized [2Fe-2S]-[ferredoxin] + 2 NH4(+) + 16 ADP + 16 phosphate + 6 H(+)</text>
        <dbReference type="Rhea" id="RHEA:21448"/>
        <dbReference type="Rhea" id="RHEA-COMP:10000"/>
        <dbReference type="Rhea" id="RHEA-COMP:10001"/>
        <dbReference type="ChEBI" id="CHEBI:15377"/>
        <dbReference type="ChEBI" id="CHEBI:15378"/>
        <dbReference type="ChEBI" id="CHEBI:17997"/>
        <dbReference type="ChEBI" id="CHEBI:18276"/>
        <dbReference type="ChEBI" id="CHEBI:28938"/>
        <dbReference type="ChEBI" id="CHEBI:30616"/>
        <dbReference type="ChEBI" id="CHEBI:33737"/>
        <dbReference type="ChEBI" id="CHEBI:33738"/>
        <dbReference type="ChEBI" id="CHEBI:43474"/>
        <dbReference type="ChEBI" id="CHEBI:456216"/>
        <dbReference type="EC" id="1.18.6.1"/>
    </reaction>
</comment>
<name>A0LH08_SYNFM</name>
<evidence type="ECO:0000256" key="5">
    <source>
        <dbReference type="ARBA" id="ARBA00011462"/>
    </source>
</evidence>
<dbReference type="GO" id="GO:0016163">
    <property type="term" value="F:nitrogenase activity"/>
    <property type="evidence" value="ECO:0007669"/>
    <property type="project" value="UniProtKB-UniRule"/>
</dbReference>
<comment type="cofactor">
    <cofactor evidence="1">
        <name>[8Fe-7S] cluster</name>
        <dbReference type="ChEBI" id="CHEBI:21143"/>
    </cofactor>
</comment>
<keyword evidence="9" id="KW-0067">ATP-binding</keyword>
<reference evidence="18 19" key="1">
    <citation type="submission" date="2006-10" db="EMBL/GenBank/DDBJ databases">
        <title>Complete sequence of Syntrophobacter fumaroxidans MPOB.</title>
        <authorList>
            <consortium name="US DOE Joint Genome Institute"/>
            <person name="Copeland A."/>
            <person name="Lucas S."/>
            <person name="Lapidus A."/>
            <person name="Barry K."/>
            <person name="Detter J.C."/>
            <person name="Glavina del Rio T."/>
            <person name="Hammon N."/>
            <person name="Israni S."/>
            <person name="Pitluck S."/>
            <person name="Goltsman E.G."/>
            <person name="Martinez M."/>
            <person name="Schmutz J."/>
            <person name="Larimer F."/>
            <person name="Land M."/>
            <person name="Hauser L."/>
            <person name="Kyrpides N."/>
            <person name="Kim E."/>
            <person name="Boone D.R."/>
            <person name="Brockman F."/>
            <person name="Culley D."/>
            <person name="Ferry J."/>
            <person name="Gunsalus R."/>
            <person name="McInerney M.J."/>
            <person name="Morrison M."/>
            <person name="Plugge C."/>
            <person name="Rohlin L."/>
            <person name="Scholten J."/>
            <person name="Sieber J."/>
            <person name="Stams A.J.M."/>
            <person name="Worm P."/>
            <person name="Henstra A.M."/>
            <person name="Richardson P."/>
        </authorList>
    </citation>
    <scope>NUCLEOTIDE SEQUENCE [LARGE SCALE GENOMIC DNA]</scope>
    <source>
        <strain evidence="19">DSM 10017 / MPOB</strain>
    </source>
</reference>
<evidence type="ECO:0000256" key="4">
    <source>
        <dbReference type="ARBA" id="ARBA00011002"/>
    </source>
</evidence>
<dbReference type="AlphaFoldDB" id="A0LH08"/>
<dbReference type="RefSeq" id="WP_011697881.1">
    <property type="nucleotide sequence ID" value="NC_008554.1"/>
</dbReference>
<dbReference type="PANTHER" id="PTHR43457:SF1">
    <property type="entry name" value="NITROGENASE MOLYBDENUM-IRON PROTEIN ALPHA CHAIN"/>
    <property type="match status" value="1"/>
</dbReference>
<dbReference type="GO" id="GO:0005524">
    <property type="term" value="F:ATP binding"/>
    <property type="evidence" value="ECO:0007669"/>
    <property type="project" value="UniProtKB-KW"/>
</dbReference>
<dbReference type="InterPro" id="IPR005972">
    <property type="entry name" value="Nase_Mo-Fe_asu"/>
</dbReference>
<evidence type="ECO:0000256" key="1">
    <source>
        <dbReference type="ARBA" id="ARBA00001919"/>
    </source>
</evidence>
<evidence type="ECO:0000256" key="13">
    <source>
        <dbReference type="ARBA" id="ARBA00023231"/>
    </source>
</evidence>
<dbReference type="KEGG" id="sfu:Sfum_1016"/>
<keyword evidence="12" id="KW-0411">Iron-sulfur</keyword>
<gene>
    <name evidence="18" type="ordered locus">Sfum_1016</name>
</gene>
<dbReference type="NCBIfam" id="TIGR01282">
    <property type="entry name" value="nifD"/>
    <property type="match status" value="1"/>
</dbReference>
<dbReference type="NCBIfam" id="TIGR01862">
    <property type="entry name" value="N2-ase-Ialpha"/>
    <property type="match status" value="1"/>
</dbReference>
<dbReference type="Pfam" id="PF00148">
    <property type="entry name" value="Oxidored_nitro"/>
    <property type="match status" value="1"/>
</dbReference>
<dbReference type="GO" id="GO:0046872">
    <property type="term" value="F:metal ion binding"/>
    <property type="evidence" value="ECO:0007669"/>
    <property type="project" value="UniProtKB-KW"/>
</dbReference>
<keyword evidence="13 15" id="KW-0535">Nitrogen fixation</keyword>
<dbReference type="OrthoDB" id="9762718at2"/>
<evidence type="ECO:0000256" key="6">
    <source>
        <dbReference type="ARBA" id="ARBA00022505"/>
    </source>
</evidence>
<dbReference type="EC" id="1.18.6.1" evidence="16"/>
<dbReference type="InterPro" id="IPR000318">
    <property type="entry name" value="Nase_comp1_CS"/>
</dbReference>
<comment type="similarity">
    <text evidence="4 15">Belongs to the NifD/NifK/NifE/NifN family.</text>
</comment>
<evidence type="ECO:0000313" key="19">
    <source>
        <dbReference type="Proteomes" id="UP000001784"/>
    </source>
</evidence>
<dbReference type="InterPro" id="IPR000510">
    <property type="entry name" value="Nase/OxRdtase_comp1"/>
</dbReference>
<keyword evidence="8" id="KW-0547">Nucleotide-binding</keyword>
<evidence type="ECO:0000256" key="10">
    <source>
        <dbReference type="ARBA" id="ARBA00023002"/>
    </source>
</evidence>
<evidence type="ECO:0000256" key="9">
    <source>
        <dbReference type="ARBA" id="ARBA00022840"/>
    </source>
</evidence>
<dbReference type="GO" id="GO:0016612">
    <property type="term" value="C:molybdenum-iron nitrogenase complex"/>
    <property type="evidence" value="ECO:0007669"/>
    <property type="project" value="UniProtKB-UniRule"/>
</dbReference>
<dbReference type="Gene3D" id="3.40.50.1980">
    <property type="entry name" value="Nitrogenase molybdenum iron protein domain"/>
    <property type="match status" value="2"/>
</dbReference>
<dbReference type="Proteomes" id="UP000001784">
    <property type="component" value="Chromosome"/>
</dbReference>
<comment type="subunit">
    <text evidence="5">Tetramer of two alpha and two beta chains. Forms complex with the iron protein (nitrogenase component 2).</text>
</comment>
<dbReference type="InterPro" id="IPR010143">
    <property type="entry name" value="Nase_comp1_asu"/>
</dbReference>
<dbReference type="PROSITE" id="PS00699">
    <property type="entry name" value="NITROGENASE_1_1"/>
    <property type="match status" value="1"/>
</dbReference>
<comment type="function">
    <text evidence="3">This molybdenum-iron protein is part of the nitrogenase complex that catalyzes the key enzymatic reactions in nitrogen fixation.</text>
</comment>
<evidence type="ECO:0000256" key="16">
    <source>
        <dbReference type="RuleBase" id="RU004022"/>
    </source>
</evidence>
<dbReference type="HOGENOM" id="CLU_025876_1_1_7"/>
<evidence type="ECO:0000256" key="12">
    <source>
        <dbReference type="ARBA" id="ARBA00023014"/>
    </source>
</evidence>
<dbReference type="EMBL" id="CP000478">
    <property type="protein sequence ID" value="ABK16710.1"/>
    <property type="molecule type" value="Genomic_DNA"/>
</dbReference>
<dbReference type="InParanoid" id="A0LH08"/>
<evidence type="ECO:0000259" key="17">
    <source>
        <dbReference type="Pfam" id="PF00148"/>
    </source>
</evidence>
<keyword evidence="11 16" id="KW-0408">Iron</keyword>
<evidence type="ECO:0000256" key="14">
    <source>
        <dbReference type="ARBA" id="ARBA00047967"/>
    </source>
</evidence>
<evidence type="ECO:0000256" key="11">
    <source>
        <dbReference type="ARBA" id="ARBA00023004"/>
    </source>
</evidence>
<keyword evidence="19" id="KW-1185">Reference proteome</keyword>
<sequence length="551" mass="61549">MSAIHEGKAAPAAEAIDPAAVKQELIAKYPTKVARKRGKQIIVNRVGEDCSVPEIGANTRTIPGIITQRGCSYAGCKGVVLGPTRDLVNLTHGPIGCGFYSWLTRRNQTRPATPEEANFMPYCFSTDLQDEDIVFGGEKKLRAAILEAYDIFHPKAISIFATCPVGLIGDDIHTVAKEMKERLGINVFAFSCEGYKGVSQSAGHHIANNGIFKHVVGLDDTSREGKYRINLLGEYNIGGDAFEIERVLEKCGITLVATFSGNSTYEQFASSHMADLNTVMCHRSINYVAEMMERKFGIPWIKTNFIGAGSAAKSLRKIAKYFEDRELSDRVEEIIAEEMVEVEKVQAEVRARCEGKLAMLFVGGSRAHHYQDLFAEIGMRTISAGYEFAHRDDYEGRRVLPDIKVDADSRSIEELEVHPDPDRYRPRKTAEQIAELKRDGLSFNDYEGMMVRMADGTLVIDDISQYETERMIETYKPAIFCAGIKEKYAVQKKGIPMKQLHSYDSGGPYAGFKGAVNFYREIDRMVNSRIWSYLKAPWQTNPELAATYACE</sequence>
<proteinExistence type="inferred from homology"/>
<dbReference type="PANTHER" id="PTHR43457">
    <property type="entry name" value="NITROGENASE MOLYBDENUM-IRON PROTEIN ALPHA CHAIN"/>
    <property type="match status" value="1"/>
</dbReference>
<evidence type="ECO:0000256" key="8">
    <source>
        <dbReference type="ARBA" id="ARBA00022741"/>
    </source>
</evidence>
<keyword evidence="10 16" id="KW-0560">Oxidoreductase</keyword>
<dbReference type="STRING" id="335543.Sfum_1016"/>
<feature type="domain" description="Nitrogenase/oxidoreductase component 1" evidence="17">
    <location>
        <begin position="71"/>
        <end position="526"/>
    </location>
</feature>
<dbReference type="eggNOG" id="COG2710">
    <property type="taxonomic scope" value="Bacteria"/>
</dbReference>
<protein>
    <recommendedName>
        <fullName evidence="16">Nitrogenase protein alpha chain</fullName>
        <ecNumber evidence="16">1.18.6.1</ecNumber>
    </recommendedName>
</protein>
<evidence type="ECO:0000256" key="7">
    <source>
        <dbReference type="ARBA" id="ARBA00022723"/>
    </source>
</evidence>
<evidence type="ECO:0000256" key="2">
    <source>
        <dbReference type="ARBA" id="ARBA00001969"/>
    </source>
</evidence>
<evidence type="ECO:0000313" key="18">
    <source>
        <dbReference type="EMBL" id="ABK16710.1"/>
    </source>
</evidence>